<dbReference type="Proteomes" id="UP000028839">
    <property type="component" value="Unassembled WGS sequence"/>
</dbReference>
<evidence type="ECO:0000313" key="2">
    <source>
        <dbReference type="EMBL" id="KFI20215.1"/>
    </source>
</evidence>
<protein>
    <recommendedName>
        <fullName evidence="4">Secretin/TonB short N-terminal domain-containing protein</fullName>
    </recommendedName>
</protein>
<dbReference type="AlphaFoldDB" id="A0A0E2Z957"/>
<evidence type="ECO:0008006" key="4">
    <source>
        <dbReference type="Google" id="ProtNLM"/>
    </source>
</evidence>
<gene>
    <name evidence="2" type="ORF">IB75_03660</name>
</gene>
<name>A0A0E2Z957_9GAMM</name>
<feature type="compositionally biased region" description="Basic and acidic residues" evidence="1">
    <location>
        <begin position="186"/>
        <end position="197"/>
    </location>
</feature>
<feature type="region of interest" description="Disordered" evidence="1">
    <location>
        <begin position="145"/>
        <end position="197"/>
    </location>
</feature>
<sequence length="197" mass="21777">MGEYPNNIKPQFFLWKLYIKSFPRISFKYRQNNGKPMKIKNLLCGSFGILVLLASGGISAQNLPGASFKLSVKDNLVSFQGEGALLGEVLAELERQTDIKIHVSDSVAAETIPLSFDDFPLAEGLKLLLRGRNYILTYQEPLPAKDRDSPPKIAEIRVLPDGEAAGISTEERKPPPLQQAPPTSSQEEKGNPKEIEE</sequence>
<organism evidence="2 3">
    <name type="scientific">Nitrosococcus oceani C-27</name>
    <dbReference type="NCBI Taxonomy" id="314279"/>
    <lineage>
        <taxon>Bacteria</taxon>
        <taxon>Pseudomonadati</taxon>
        <taxon>Pseudomonadota</taxon>
        <taxon>Gammaproteobacteria</taxon>
        <taxon>Chromatiales</taxon>
        <taxon>Chromatiaceae</taxon>
        <taxon>Nitrosococcus</taxon>
    </lineage>
</organism>
<evidence type="ECO:0000256" key="1">
    <source>
        <dbReference type="SAM" id="MobiDB-lite"/>
    </source>
</evidence>
<feature type="compositionally biased region" description="Basic and acidic residues" evidence="1">
    <location>
        <begin position="145"/>
        <end position="160"/>
    </location>
</feature>
<proteinExistence type="predicted"/>
<comment type="caution">
    <text evidence="2">The sequence shown here is derived from an EMBL/GenBank/DDBJ whole genome shotgun (WGS) entry which is preliminary data.</text>
</comment>
<dbReference type="HOGENOM" id="CLU_1641959_0_0_6"/>
<accession>A0A0E2Z957</accession>
<evidence type="ECO:0000313" key="3">
    <source>
        <dbReference type="Proteomes" id="UP000028839"/>
    </source>
</evidence>
<dbReference type="EMBL" id="JPGN01000023">
    <property type="protein sequence ID" value="KFI20215.1"/>
    <property type="molecule type" value="Genomic_DNA"/>
</dbReference>
<dbReference type="OrthoDB" id="10003921at2"/>
<reference evidence="2 3" key="1">
    <citation type="submission" date="2014-07" db="EMBL/GenBank/DDBJ databases">
        <title>Comparative analysis of Nitrosococcus oceani genome inventories of strains from Pacific and Atlantic gyres.</title>
        <authorList>
            <person name="Lim C.K."/>
            <person name="Wang L."/>
            <person name="Sayavedra-Soto L.A."/>
            <person name="Klotz M.G."/>
        </authorList>
    </citation>
    <scope>NUCLEOTIDE SEQUENCE [LARGE SCALE GENOMIC DNA]</scope>
    <source>
        <strain evidence="2 3">C-27</strain>
    </source>
</reference>